<evidence type="ECO:0000256" key="1">
    <source>
        <dbReference type="ARBA" id="ARBA00000085"/>
    </source>
</evidence>
<dbReference type="SMART" id="SM00448">
    <property type="entry name" value="REC"/>
    <property type="match status" value="2"/>
</dbReference>
<dbReference type="InterPro" id="IPR011006">
    <property type="entry name" value="CheY-like_superfamily"/>
</dbReference>
<dbReference type="Pfam" id="PF02518">
    <property type="entry name" value="HATPase_c"/>
    <property type="match status" value="1"/>
</dbReference>
<dbReference type="SUPFAM" id="SSF55874">
    <property type="entry name" value="ATPase domain of HSP90 chaperone/DNA topoisomerase II/histidine kinase"/>
    <property type="match status" value="1"/>
</dbReference>
<dbReference type="SUPFAM" id="SSF47384">
    <property type="entry name" value="Homodimeric domain of signal transducing histidine kinase"/>
    <property type="match status" value="1"/>
</dbReference>
<dbReference type="InterPro" id="IPR003661">
    <property type="entry name" value="HisK_dim/P_dom"/>
</dbReference>
<dbReference type="InterPro" id="IPR005467">
    <property type="entry name" value="His_kinase_dom"/>
</dbReference>
<dbReference type="PANTHER" id="PTHR43065:SF42">
    <property type="entry name" value="TWO-COMPONENT SENSOR PPRA"/>
    <property type="match status" value="1"/>
</dbReference>
<evidence type="ECO:0000313" key="8">
    <source>
        <dbReference type="Proteomes" id="UP000494245"/>
    </source>
</evidence>
<sequence length="717" mass="77594">MPREDSLTPRILVADDEPSIRELFREILAGDPEDGPDRRFDDLERRLFGAEGQGREDSRPCELTLVSQAVDAVAAVESAVSEGRPYAMVFLDVRMPPGPDGIWAAERIRAADPGVQIVVVTAFSELDAQDIARRVPPADRLLYLRKPFHPQEILQFARSLGAKWRAEREQSAFNERLKAMVEERTQDLALANRRLQEEMVQRDHTASLILVAKREWEATFDSVQDAIVHLDDAFRIRRINMAAARISRKHPRDLVGVPMESLFGTEGGQAVRDMLPQAVETGQAAEVSLPALGGVFLVTAARVPEDAAGQPLTVLVAHDITDHKRMETQLRHSQKMEALGTLAGGIAHDFNNILGIIMGFSELMAAQAEPGGSQQRRLGQILDACRRARDLVAQIMAFGKGGDSLMRPLALTPLVEELMKLIRASTPASIAIDVKRRARRDVILGERTQVEQVLVNLCGNASHAMGHGHGRLEICLDDMDLDQTESSRLGCPGPGPYLRLRVQDNGHGIPAGQLERIFDPFFTTKKPGEGTGMGLAVVHGVVRRHGGCISVSSEPGLGSVFDVYFPLVAESPALDAAPAPKAPSGRKGRALVVDDEPALVEIGVEMLRGLGWSAEGLEAPNAALARIEADPSCCDLLVTDLAMPGMSGLELARAATALRPGLAAVLVSGYGDSASPEELARAGVRAVINKPVSPGQLERVLEEVLGAPEEPRVRPEE</sequence>
<comment type="catalytic activity">
    <reaction evidence="1">
        <text>ATP + protein L-histidine = ADP + protein N-phospho-L-histidine.</text>
        <dbReference type="EC" id="2.7.13.3"/>
    </reaction>
</comment>
<evidence type="ECO:0000256" key="3">
    <source>
        <dbReference type="ARBA" id="ARBA00022553"/>
    </source>
</evidence>
<dbReference type="SUPFAM" id="SSF55785">
    <property type="entry name" value="PYP-like sensor domain (PAS domain)"/>
    <property type="match status" value="1"/>
</dbReference>
<feature type="domain" description="Response regulatory" evidence="6">
    <location>
        <begin position="589"/>
        <end position="705"/>
    </location>
</feature>
<feature type="domain" description="Histidine kinase" evidence="5">
    <location>
        <begin position="345"/>
        <end position="569"/>
    </location>
</feature>
<feature type="modified residue" description="4-aspartylphosphate" evidence="4">
    <location>
        <position position="640"/>
    </location>
</feature>
<feature type="modified residue" description="4-aspartylphosphate" evidence="4">
    <location>
        <position position="92"/>
    </location>
</feature>
<dbReference type="Proteomes" id="UP000494245">
    <property type="component" value="Unassembled WGS sequence"/>
</dbReference>
<gene>
    <name evidence="7" type="ORF">NNJEOMEG_01510</name>
</gene>
<dbReference type="Pfam" id="PF00072">
    <property type="entry name" value="Response_reg"/>
    <property type="match status" value="2"/>
</dbReference>
<reference evidence="7 8" key="2">
    <citation type="submission" date="2020-05" db="EMBL/GenBank/DDBJ databases">
        <title>Draft genome sequence of Desulfovibrio sp. strainFSS-1.</title>
        <authorList>
            <person name="Shimoshige H."/>
            <person name="Kobayashi H."/>
            <person name="Maekawa T."/>
        </authorList>
    </citation>
    <scope>NUCLEOTIDE SEQUENCE [LARGE SCALE GENOMIC DNA]</scope>
    <source>
        <strain evidence="7 8">SIID29052-01</strain>
    </source>
</reference>
<evidence type="ECO:0000256" key="4">
    <source>
        <dbReference type="PROSITE-ProRule" id="PRU00169"/>
    </source>
</evidence>
<dbReference type="InterPro" id="IPR003594">
    <property type="entry name" value="HATPase_dom"/>
</dbReference>
<dbReference type="Pfam" id="PF00512">
    <property type="entry name" value="HisKA"/>
    <property type="match status" value="1"/>
</dbReference>
<dbReference type="SMART" id="SM00388">
    <property type="entry name" value="HisKA"/>
    <property type="match status" value="1"/>
</dbReference>
<accession>A0A6V8LV28</accession>
<dbReference type="Gene3D" id="3.30.450.20">
    <property type="entry name" value="PAS domain"/>
    <property type="match status" value="1"/>
</dbReference>
<dbReference type="Pfam" id="PF08448">
    <property type="entry name" value="PAS_4"/>
    <property type="match status" value="1"/>
</dbReference>
<dbReference type="GO" id="GO:0000155">
    <property type="term" value="F:phosphorelay sensor kinase activity"/>
    <property type="evidence" value="ECO:0007669"/>
    <property type="project" value="InterPro"/>
</dbReference>
<dbReference type="InterPro" id="IPR035965">
    <property type="entry name" value="PAS-like_dom_sf"/>
</dbReference>
<dbReference type="InterPro" id="IPR013656">
    <property type="entry name" value="PAS_4"/>
</dbReference>
<dbReference type="PANTHER" id="PTHR43065">
    <property type="entry name" value="SENSOR HISTIDINE KINASE"/>
    <property type="match status" value="1"/>
</dbReference>
<dbReference type="Gene3D" id="1.10.287.130">
    <property type="match status" value="1"/>
</dbReference>
<dbReference type="PRINTS" id="PR00344">
    <property type="entry name" value="BCTRLSENSOR"/>
</dbReference>
<evidence type="ECO:0000256" key="2">
    <source>
        <dbReference type="ARBA" id="ARBA00012438"/>
    </source>
</evidence>
<dbReference type="CDD" id="cd00082">
    <property type="entry name" value="HisKA"/>
    <property type="match status" value="1"/>
</dbReference>
<name>A0A6V8LV28_9BACT</name>
<protein>
    <recommendedName>
        <fullName evidence="2">histidine kinase</fullName>
        <ecNumber evidence="2">2.7.13.3</ecNumber>
    </recommendedName>
</protein>
<dbReference type="EMBL" id="BLTE01000005">
    <property type="protein sequence ID" value="GFK93676.1"/>
    <property type="molecule type" value="Genomic_DNA"/>
</dbReference>
<dbReference type="InterPro" id="IPR001789">
    <property type="entry name" value="Sig_transdc_resp-reg_receiver"/>
</dbReference>
<dbReference type="AlphaFoldDB" id="A0A6V8LV28"/>
<dbReference type="SMART" id="SM00387">
    <property type="entry name" value="HATPase_c"/>
    <property type="match status" value="1"/>
</dbReference>
<dbReference type="InterPro" id="IPR000014">
    <property type="entry name" value="PAS"/>
</dbReference>
<comment type="caution">
    <text evidence="7">The sequence shown here is derived from an EMBL/GenBank/DDBJ whole genome shotgun (WGS) entry which is preliminary data.</text>
</comment>
<evidence type="ECO:0000259" key="5">
    <source>
        <dbReference type="PROSITE" id="PS50109"/>
    </source>
</evidence>
<organism evidence="7 8">
    <name type="scientific">Fundidesulfovibrio magnetotacticus</name>
    <dbReference type="NCBI Taxonomy" id="2730080"/>
    <lineage>
        <taxon>Bacteria</taxon>
        <taxon>Pseudomonadati</taxon>
        <taxon>Thermodesulfobacteriota</taxon>
        <taxon>Desulfovibrionia</taxon>
        <taxon>Desulfovibrionales</taxon>
        <taxon>Desulfovibrionaceae</taxon>
        <taxon>Fundidesulfovibrio</taxon>
    </lineage>
</organism>
<dbReference type="InterPro" id="IPR004358">
    <property type="entry name" value="Sig_transdc_His_kin-like_C"/>
</dbReference>
<dbReference type="SUPFAM" id="SSF52172">
    <property type="entry name" value="CheY-like"/>
    <property type="match status" value="2"/>
</dbReference>
<evidence type="ECO:0000259" key="6">
    <source>
        <dbReference type="PROSITE" id="PS50110"/>
    </source>
</evidence>
<dbReference type="PROSITE" id="PS50109">
    <property type="entry name" value="HIS_KIN"/>
    <property type="match status" value="1"/>
</dbReference>
<dbReference type="Gene3D" id="3.40.50.2300">
    <property type="match status" value="2"/>
</dbReference>
<dbReference type="RefSeq" id="WP_173082944.1">
    <property type="nucleotide sequence ID" value="NZ_BLTE01000005.1"/>
</dbReference>
<dbReference type="InterPro" id="IPR036890">
    <property type="entry name" value="HATPase_C_sf"/>
</dbReference>
<keyword evidence="8" id="KW-1185">Reference proteome</keyword>
<dbReference type="Gene3D" id="3.30.565.10">
    <property type="entry name" value="Histidine kinase-like ATPase, C-terminal domain"/>
    <property type="match status" value="1"/>
</dbReference>
<reference evidence="7 8" key="1">
    <citation type="submission" date="2020-04" db="EMBL/GenBank/DDBJ databases">
        <authorList>
            <consortium name="Desulfovibrio sp. FSS-1 genome sequencing consortium"/>
            <person name="Shimoshige H."/>
            <person name="Kobayashi H."/>
            <person name="Maekawa T."/>
        </authorList>
    </citation>
    <scope>NUCLEOTIDE SEQUENCE [LARGE SCALE GENOMIC DNA]</scope>
    <source>
        <strain evidence="7 8">SIID29052-01</strain>
    </source>
</reference>
<dbReference type="NCBIfam" id="TIGR00229">
    <property type="entry name" value="sensory_box"/>
    <property type="match status" value="1"/>
</dbReference>
<proteinExistence type="predicted"/>
<feature type="domain" description="Response regulatory" evidence="6">
    <location>
        <begin position="10"/>
        <end position="161"/>
    </location>
</feature>
<keyword evidence="3 4" id="KW-0597">Phosphoprotein</keyword>
<dbReference type="PROSITE" id="PS50110">
    <property type="entry name" value="RESPONSE_REGULATORY"/>
    <property type="match status" value="2"/>
</dbReference>
<dbReference type="EC" id="2.7.13.3" evidence="2"/>
<evidence type="ECO:0000313" key="7">
    <source>
        <dbReference type="EMBL" id="GFK93676.1"/>
    </source>
</evidence>
<dbReference type="InterPro" id="IPR036097">
    <property type="entry name" value="HisK_dim/P_sf"/>
</dbReference>